<protein>
    <recommendedName>
        <fullName evidence="2">Ubiquitin-like domain-containing protein</fullName>
    </recommendedName>
</protein>
<evidence type="ECO:0000313" key="4">
    <source>
        <dbReference type="Proteomes" id="UP000016924"/>
    </source>
</evidence>
<accession>R7Z2C7</accession>
<dbReference type="EMBL" id="JH767595">
    <property type="protein sequence ID" value="EON68350.1"/>
    <property type="molecule type" value="Genomic_DNA"/>
</dbReference>
<gene>
    <name evidence="3" type="ORF">W97_07608</name>
</gene>
<dbReference type="Pfam" id="PF22893">
    <property type="entry name" value="ULD_2"/>
    <property type="match status" value="1"/>
</dbReference>
<dbReference type="AlphaFoldDB" id="R7Z2C7"/>
<dbReference type="HOGENOM" id="CLU_031393_0_0_1"/>
<feature type="region of interest" description="Disordered" evidence="1">
    <location>
        <begin position="331"/>
        <end position="355"/>
    </location>
</feature>
<dbReference type="RefSeq" id="XP_007783667.1">
    <property type="nucleotide sequence ID" value="XM_007785477.1"/>
</dbReference>
<feature type="compositionally biased region" description="Basic and acidic residues" evidence="1">
    <location>
        <begin position="343"/>
        <end position="355"/>
    </location>
</feature>
<proteinExistence type="predicted"/>
<dbReference type="InterPro" id="IPR054464">
    <property type="entry name" value="ULD_fung"/>
</dbReference>
<feature type="domain" description="Ubiquitin-like" evidence="2">
    <location>
        <begin position="243"/>
        <end position="325"/>
    </location>
</feature>
<evidence type="ECO:0000259" key="2">
    <source>
        <dbReference type="Pfam" id="PF22893"/>
    </source>
</evidence>
<evidence type="ECO:0000256" key="1">
    <source>
        <dbReference type="SAM" id="MobiDB-lite"/>
    </source>
</evidence>
<dbReference type="eggNOG" id="ENOG502RCEE">
    <property type="taxonomic scope" value="Eukaryota"/>
</dbReference>
<sequence length="355" mass="39865">MPVTFGSVGDIIAVCLLVKDLVEALDKRHGSSAEYKAVKGELWVLERTLLEVERASRKFGSTPELNATCETTRHAVENCQVSVAAFSAKLKKYARTLGSGIPANPVSTVAAKVRWQVSEREELTKFRAEVAAHNSFISTLLVTAGMDLAHLNQNETNDLLDEQSKRLTELDSKLTENNHLVSSSIAAIMAKMTELLQLGRLRQIGTDLISLGQKVLFVHLATYKAVMEIQKGLPSHLERSLIQEPFILEDAIGRIFPVHLQFISSWEAFDAVLEDRFRNFRGYEKVRNSEYVLQDHSTRRDITRSRKWDAAFLPGQKIEMTMLFEELKDPHSSETTSCPGCKRVSDGGHDTEVHW</sequence>
<organism evidence="3 4">
    <name type="scientific">Coniosporium apollinis (strain CBS 100218)</name>
    <name type="common">Rock-inhabiting black yeast</name>
    <dbReference type="NCBI Taxonomy" id="1168221"/>
    <lineage>
        <taxon>Eukaryota</taxon>
        <taxon>Fungi</taxon>
        <taxon>Dikarya</taxon>
        <taxon>Ascomycota</taxon>
        <taxon>Pezizomycotina</taxon>
        <taxon>Dothideomycetes</taxon>
        <taxon>Dothideomycetes incertae sedis</taxon>
        <taxon>Coniosporium</taxon>
    </lineage>
</organism>
<dbReference type="OMA" id="WINSHEA"/>
<dbReference type="Proteomes" id="UP000016924">
    <property type="component" value="Unassembled WGS sequence"/>
</dbReference>
<dbReference type="PANTHER" id="PTHR38886">
    <property type="entry name" value="SESA DOMAIN-CONTAINING PROTEIN"/>
    <property type="match status" value="1"/>
</dbReference>
<reference evidence="4" key="1">
    <citation type="submission" date="2012-06" db="EMBL/GenBank/DDBJ databases">
        <title>The genome sequence of Coniosporium apollinis CBS 100218.</title>
        <authorList>
            <consortium name="The Broad Institute Genome Sequencing Platform"/>
            <person name="Cuomo C."/>
            <person name="Gorbushina A."/>
            <person name="Noack S."/>
            <person name="Walker B."/>
            <person name="Young S.K."/>
            <person name="Zeng Q."/>
            <person name="Gargeya S."/>
            <person name="Fitzgerald M."/>
            <person name="Haas B."/>
            <person name="Abouelleil A."/>
            <person name="Alvarado L."/>
            <person name="Arachchi H.M."/>
            <person name="Berlin A.M."/>
            <person name="Chapman S.B."/>
            <person name="Goldberg J."/>
            <person name="Griggs A."/>
            <person name="Gujja S."/>
            <person name="Hansen M."/>
            <person name="Howarth C."/>
            <person name="Imamovic A."/>
            <person name="Larimer J."/>
            <person name="McCowan C."/>
            <person name="Montmayeur A."/>
            <person name="Murphy C."/>
            <person name="Neiman D."/>
            <person name="Pearson M."/>
            <person name="Priest M."/>
            <person name="Roberts A."/>
            <person name="Saif S."/>
            <person name="Shea T."/>
            <person name="Sisk P."/>
            <person name="Sykes S."/>
            <person name="Wortman J."/>
            <person name="Nusbaum C."/>
            <person name="Birren B."/>
        </authorList>
    </citation>
    <scope>NUCLEOTIDE SEQUENCE [LARGE SCALE GENOMIC DNA]</scope>
    <source>
        <strain evidence="4">CBS 100218</strain>
    </source>
</reference>
<keyword evidence="4" id="KW-1185">Reference proteome</keyword>
<dbReference type="OrthoDB" id="3045089at2759"/>
<dbReference type="GeneID" id="19904919"/>
<evidence type="ECO:0000313" key="3">
    <source>
        <dbReference type="EMBL" id="EON68350.1"/>
    </source>
</evidence>
<name>R7Z2C7_CONA1</name>
<dbReference type="PANTHER" id="PTHR38886:SF1">
    <property type="entry name" value="NACHT-NTPASE AND P-LOOP NTPASES N-TERMINAL DOMAIN-CONTAINING PROTEIN"/>
    <property type="match status" value="1"/>
</dbReference>